<protein>
    <submittedName>
        <fullName evidence="1">Uncharacterized protein</fullName>
    </submittedName>
</protein>
<name>A0A2T7G5M9_9RHOB</name>
<evidence type="ECO:0000313" key="2">
    <source>
        <dbReference type="Proteomes" id="UP000244446"/>
    </source>
</evidence>
<accession>A0A2T7G5M9</accession>
<dbReference type="AlphaFoldDB" id="A0A2T7G5M9"/>
<keyword evidence="2" id="KW-1185">Reference proteome</keyword>
<dbReference type="EMBL" id="QCYH01000006">
    <property type="protein sequence ID" value="PVA09724.1"/>
    <property type="molecule type" value="Genomic_DNA"/>
</dbReference>
<dbReference type="RefSeq" id="WP_108692348.1">
    <property type="nucleotide sequence ID" value="NZ_QCYH01000006.1"/>
</dbReference>
<comment type="caution">
    <text evidence="1">The sequence shown here is derived from an EMBL/GenBank/DDBJ whole genome shotgun (WGS) entry which is preliminary data.</text>
</comment>
<reference evidence="1 2" key="1">
    <citation type="submission" date="2018-04" db="EMBL/GenBank/DDBJ databases">
        <title>Pelagivirga bohaiensis gen. nov., sp. nov., a bacterium isolated from the Bohai Sea.</title>
        <authorList>
            <person name="Ji X."/>
        </authorList>
    </citation>
    <scope>NUCLEOTIDE SEQUENCE [LARGE SCALE GENOMIC DNA]</scope>
    <source>
        <strain evidence="1 2">BH-SD19</strain>
    </source>
</reference>
<gene>
    <name evidence="1" type="ORF">DC366_11375</name>
</gene>
<dbReference type="Proteomes" id="UP000244446">
    <property type="component" value="Unassembled WGS sequence"/>
</dbReference>
<evidence type="ECO:0000313" key="1">
    <source>
        <dbReference type="EMBL" id="PVA09724.1"/>
    </source>
</evidence>
<sequence>MSAAPHNRGGAPVGQVAHMEGLEAASVLYLRLWCDSAGSRQAVRDDFAQALGPDHGGAAADAWDALMELCTEHCRRPLMRHAVTCRCLGADESCFANFIAAAATGAREDAMLMATLIVRADMAPVFTSLACECGLALKCMALAAPRDMARRAAAPATLH</sequence>
<dbReference type="OrthoDB" id="7874397at2"/>
<organism evidence="1 2">
    <name type="scientific">Pelagivirga sediminicola</name>
    <dbReference type="NCBI Taxonomy" id="2170575"/>
    <lineage>
        <taxon>Bacteria</taxon>
        <taxon>Pseudomonadati</taxon>
        <taxon>Pseudomonadota</taxon>
        <taxon>Alphaproteobacteria</taxon>
        <taxon>Rhodobacterales</taxon>
        <taxon>Paracoccaceae</taxon>
        <taxon>Pelagivirga</taxon>
    </lineage>
</organism>
<proteinExistence type="predicted"/>